<accession>A0A6C0CAL3</accession>
<reference evidence="1" key="1">
    <citation type="journal article" date="2020" name="Nature">
        <title>Giant virus diversity and host interactions through global metagenomics.</title>
        <authorList>
            <person name="Schulz F."/>
            <person name="Roux S."/>
            <person name="Paez-Espino D."/>
            <person name="Jungbluth S."/>
            <person name="Walsh D.A."/>
            <person name="Denef V.J."/>
            <person name="McMahon K.D."/>
            <person name="Konstantinidis K.T."/>
            <person name="Eloe-Fadrosh E.A."/>
            <person name="Kyrpides N.C."/>
            <person name="Woyke T."/>
        </authorList>
    </citation>
    <scope>NUCLEOTIDE SEQUENCE</scope>
    <source>
        <strain evidence="1">GVMAG-M-3300020192-26</strain>
    </source>
</reference>
<name>A0A6C0CAL3_9ZZZZ</name>
<dbReference type="EMBL" id="MN739356">
    <property type="protein sequence ID" value="QHT00554.1"/>
    <property type="molecule type" value="Genomic_DNA"/>
</dbReference>
<organism evidence="1">
    <name type="scientific">viral metagenome</name>
    <dbReference type="NCBI Taxonomy" id="1070528"/>
    <lineage>
        <taxon>unclassified sequences</taxon>
        <taxon>metagenomes</taxon>
        <taxon>organismal metagenomes</taxon>
    </lineage>
</organism>
<sequence>MNLNEESKFGVCNKKNKYRPDTENLVLSPIGNIG</sequence>
<proteinExistence type="predicted"/>
<protein>
    <submittedName>
        <fullName evidence="1">Uncharacterized protein</fullName>
    </submittedName>
</protein>
<dbReference type="AlphaFoldDB" id="A0A6C0CAL3"/>
<evidence type="ECO:0000313" key="1">
    <source>
        <dbReference type="EMBL" id="QHT00554.1"/>
    </source>
</evidence>